<organism evidence="3 4">
    <name type="scientific">Saprolegnia diclina (strain VS20)</name>
    <dbReference type="NCBI Taxonomy" id="1156394"/>
    <lineage>
        <taxon>Eukaryota</taxon>
        <taxon>Sar</taxon>
        <taxon>Stramenopiles</taxon>
        <taxon>Oomycota</taxon>
        <taxon>Saprolegniomycetes</taxon>
        <taxon>Saprolegniales</taxon>
        <taxon>Saprolegniaceae</taxon>
        <taxon>Saprolegnia</taxon>
    </lineage>
</organism>
<accession>T0RSG3</accession>
<dbReference type="InParanoid" id="T0RSG3"/>
<dbReference type="PANTHER" id="PTHR13056:SF0">
    <property type="entry name" value="VACUOLAR FUSION PROTEIN CCZ1 HOMOLOG-RELATED"/>
    <property type="match status" value="1"/>
</dbReference>
<dbReference type="OrthoDB" id="240546at2759"/>
<dbReference type="EMBL" id="JH767160">
    <property type="protein sequence ID" value="EQC33092.1"/>
    <property type="molecule type" value="Genomic_DNA"/>
</dbReference>
<dbReference type="PANTHER" id="PTHR13056">
    <property type="entry name" value="VACUOLAR FUSION PROTEIN CCZ1 HOMOLOG-RELATED"/>
    <property type="match status" value="1"/>
</dbReference>
<dbReference type="GO" id="GO:0035658">
    <property type="term" value="C:Mon1-Ccz1 complex"/>
    <property type="evidence" value="ECO:0007669"/>
    <property type="project" value="InterPro"/>
</dbReference>
<evidence type="ECO:0000313" key="3">
    <source>
        <dbReference type="EMBL" id="EQC33092.1"/>
    </source>
</evidence>
<evidence type="ECO:0000256" key="1">
    <source>
        <dbReference type="ARBA" id="ARBA00005352"/>
    </source>
</evidence>
<dbReference type="eggNOG" id="ENOG502RRJW">
    <property type="taxonomic scope" value="Eukaryota"/>
</dbReference>
<dbReference type="GO" id="GO:0016192">
    <property type="term" value="P:vesicle-mediated transport"/>
    <property type="evidence" value="ECO:0007669"/>
    <property type="project" value="InterPro"/>
</dbReference>
<name>T0RSG3_SAPDV</name>
<keyword evidence="4" id="KW-1185">Reference proteome</keyword>
<dbReference type="VEuPathDB" id="FungiDB:SDRG_09081"/>
<dbReference type="InterPro" id="IPR043987">
    <property type="entry name" value="CCZ1/INTU/HSP4_longin_1"/>
</dbReference>
<dbReference type="AlphaFoldDB" id="T0RSG3"/>
<reference evidence="3 4" key="1">
    <citation type="submission" date="2012-04" db="EMBL/GenBank/DDBJ databases">
        <title>The Genome Sequence of Saprolegnia declina VS20.</title>
        <authorList>
            <consortium name="The Broad Institute Genome Sequencing Platform"/>
            <person name="Russ C."/>
            <person name="Nusbaum C."/>
            <person name="Tyler B."/>
            <person name="van West P."/>
            <person name="Dieguez-Uribeondo J."/>
            <person name="de Bruijn I."/>
            <person name="Tripathy S."/>
            <person name="Jiang R."/>
            <person name="Young S.K."/>
            <person name="Zeng Q."/>
            <person name="Gargeya S."/>
            <person name="Fitzgerald M."/>
            <person name="Haas B."/>
            <person name="Abouelleil A."/>
            <person name="Alvarado L."/>
            <person name="Arachchi H.M."/>
            <person name="Berlin A."/>
            <person name="Chapman S.B."/>
            <person name="Goldberg J."/>
            <person name="Griggs A."/>
            <person name="Gujja S."/>
            <person name="Hansen M."/>
            <person name="Howarth C."/>
            <person name="Imamovic A."/>
            <person name="Larimer J."/>
            <person name="McCowen C."/>
            <person name="Montmayeur A."/>
            <person name="Murphy C."/>
            <person name="Neiman D."/>
            <person name="Pearson M."/>
            <person name="Priest M."/>
            <person name="Roberts A."/>
            <person name="Saif S."/>
            <person name="Shea T."/>
            <person name="Sisk P."/>
            <person name="Sykes S."/>
            <person name="Wortman J."/>
            <person name="Nusbaum C."/>
            <person name="Birren B."/>
        </authorList>
    </citation>
    <scope>NUCLEOTIDE SEQUENCE [LARGE SCALE GENOMIC DNA]</scope>
    <source>
        <strain evidence="3 4">VS20</strain>
    </source>
</reference>
<dbReference type="GeneID" id="19949808"/>
<dbReference type="Proteomes" id="UP000030762">
    <property type="component" value="Unassembled WGS sequence"/>
</dbReference>
<dbReference type="InterPro" id="IPR013176">
    <property type="entry name" value="Ccz1"/>
</dbReference>
<feature type="domain" description="CCZ1/INTU/HSP4 first Longin" evidence="2">
    <location>
        <begin position="18"/>
        <end position="119"/>
    </location>
</feature>
<dbReference type="OMA" id="LYSQEDC"/>
<gene>
    <name evidence="3" type="ORF">SDRG_09081</name>
</gene>
<protein>
    <recommendedName>
        <fullName evidence="2">CCZ1/INTU/HSP4 first Longin domain-containing protein</fullName>
    </recommendedName>
</protein>
<dbReference type="RefSeq" id="XP_008613215.1">
    <property type="nucleotide sequence ID" value="XM_008614993.1"/>
</dbReference>
<evidence type="ECO:0000259" key="2">
    <source>
        <dbReference type="Pfam" id="PF19031"/>
    </source>
</evidence>
<sequence length="562" mass="61622">MELVLWHDGLGSDDDAATDEESAARVLYFFPPRAVADQLNVLQLLQGAHAFASSFGATSAADATHVQLTTMRYCYRRCESHVWIALGVQTRDDDAAACSEAAMEAAVDQLYATFRLFYGSIEARLATNRAGTSGMAVLEQIGASRKLLRKASSRALQVRDDADTSALEAAHERVESLRVSLAQLEDASPIHAFRRVCADFFPVFAQALGLDEQVTCFSDLHGLVYYPESKHLQLCFQLLLQSLSTELPAIVSAAAFVHGQVVWTQLPFEQLALLYTVLRLREQEGYVRAHPASPTSLWMDQTYSAAYSPVWATKQAYTEMNGSPSPLLKRRPSAREYLAEVTNSFKNPSPHAVNHGLQCVDGTFALLGAKDIWAPAISLLVNRQQCHLLVWQELLVTLVFVVEANDAVALSRVCGALQDVLDGHVHVREASRRTVSPPTASSSSVWSFIHVNRMTLGVQLHNLAKLRSKSRDGAGMPLRLQAASVPRPLLDVLNHAHAAMAADTALLDVCVRTPGDGWVVARRSGTVGRELYAFFDASVETLGDLSKSMTELILHDFESTFM</sequence>
<dbReference type="Pfam" id="PF19031">
    <property type="entry name" value="Intu_longin_1"/>
    <property type="match status" value="1"/>
</dbReference>
<evidence type="ECO:0000313" key="4">
    <source>
        <dbReference type="Proteomes" id="UP000030762"/>
    </source>
</evidence>
<dbReference type="STRING" id="1156394.T0RSG3"/>
<proteinExistence type="inferred from homology"/>
<comment type="similarity">
    <text evidence="1">Belongs to the CCZ1 family.</text>
</comment>